<evidence type="ECO:0000313" key="3">
    <source>
        <dbReference type="Proteomes" id="UP000019487"/>
    </source>
</evidence>
<proteinExistence type="predicted"/>
<keyword evidence="3" id="KW-1185">Reference proteome</keyword>
<dbReference type="SUPFAM" id="SSF51905">
    <property type="entry name" value="FAD/NAD(P)-binding domain"/>
    <property type="match status" value="1"/>
</dbReference>
<organism evidence="2 3">
    <name type="scientific">Sclerotinia borealis (strain F-4128)</name>
    <dbReference type="NCBI Taxonomy" id="1432307"/>
    <lineage>
        <taxon>Eukaryota</taxon>
        <taxon>Fungi</taxon>
        <taxon>Dikarya</taxon>
        <taxon>Ascomycota</taxon>
        <taxon>Pezizomycotina</taxon>
        <taxon>Leotiomycetes</taxon>
        <taxon>Helotiales</taxon>
        <taxon>Sclerotiniaceae</taxon>
        <taxon>Sclerotinia</taxon>
    </lineage>
</organism>
<evidence type="ECO:0000313" key="2">
    <source>
        <dbReference type="EMBL" id="ESZ90674.1"/>
    </source>
</evidence>
<gene>
    <name evidence="2" type="ORF">SBOR_8936</name>
</gene>
<dbReference type="Pfam" id="PF13450">
    <property type="entry name" value="NAD_binding_8"/>
    <property type="match status" value="1"/>
</dbReference>
<dbReference type="Proteomes" id="UP000019487">
    <property type="component" value="Unassembled WGS sequence"/>
</dbReference>
<feature type="signal peptide" evidence="1">
    <location>
        <begin position="1"/>
        <end position="24"/>
    </location>
</feature>
<protein>
    <recommendedName>
        <fullName evidence="4">Amine oxidase domain-containing protein</fullName>
    </recommendedName>
</protein>
<sequence>MAIFKVTPLLLAAITSFFSLEAFAATISLNVTNSVTINNIAYKIVEYIERDVVVIGGGSSGTYAAIGLLDSNKTVAVIDNQDRMGGHTNTYTDPATGLTEDYGVVIYHNIDIVKTYAARLNVPLAVADISGGSTVYADFRTGIENSTYSTAGFTTGLALYIAQLEKYSYVETGFELPSPVPEDLLLSFGDFAIKYKLGDEFLGFLFNFAQGLGDLLSKPTLYVFKNFGMGVIDCLTTGFLGTAAHDNSLIYENAQAIIGNDNVFLSATIVAVNRNGDCVQVLISTPSGYKFIEAQKLIFTIPPKIDNLTGWDLSTTEITLFSQFNNCGYYTAVFTNTGLPTGISITNIGENTTYGFPPLPAAYSIGATAIPEIYNMYYGSPTSLPDNEVQAAMFAEIGKLQLLNKNNDTSTPELLAYSRHTPFELWVPAEAIEAGFYGELYGLQGERNTWYTGAAFHTHDSSMLWQFTEALMKEIIASLE</sequence>
<dbReference type="EMBL" id="AYSA01000587">
    <property type="protein sequence ID" value="ESZ90674.1"/>
    <property type="molecule type" value="Genomic_DNA"/>
</dbReference>
<dbReference type="Gene3D" id="3.50.50.60">
    <property type="entry name" value="FAD/NAD(P)-binding domain"/>
    <property type="match status" value="1"/>
</dbReference>
<dbReference type="Gene3D" id="3.30.70.1990">
    <property type="match status" value="1"/>
</dbReference>
<dbReference type="AlphaFoldDB" id="W9C701"/>
<dbReference type="Gene3D" id="1.10.405.20">
    <property type="match status" value="1"/>
</dbReference>
<name>W9C701_SCLBF</name>
<dbReference type="HOGENOM" id="CLU_028280_0_0_1"/>
<evidence type="ECO:0008006" key="4">
    <source>
        <dbReference type="Google" id="ProtNLM"/>
    </source>
</evidence>
<keyword evidence="1" id="KW-0732">Signal</keyword>
<dbReference type="OrthoDB" id="68575at2759"/>
<dbReference type="InterPro" id="IPR036188">
    <property type="entry name" value="FAD/NAD-bd_sf"/>
</dbReference>
<comment type="caution">
    <text evidence="2">The sequence shown here is derived from an EMBL/GenBank/DDBJ whole genome shotgun (WGS) entry which is preliminary data.</text>
</comment>
<accession>W9C701</accession>
<evidence type="ECO:0000256" key="1">
    <source>
        <dbReference type="SAM" id="SignalP"/>
    </source>
</evidence>
<reference evidence="2 3" key="1">
    <citation type="journal article" date="2014" name="Genome Announc.">
        <title>Draft genome sequence of Sclerotinia borealis, a psychrophilic plant pathogenic fungus.</title>
        <authorList>
            <person name="Mardanov A.V."/>
            <person name="Beletsky A.V."/>
            <person name="Kadnikov V.V."/>
            <person name="Ignatov A.N."/>
            <person name="Ravin N.V."/>
        </authorList>
    </citation>
    <scope>NUCLEOTIDE SEQUENCE [LARGE SCALE GENOMIC DNA]</scope>
    <source>
        <strain evidence="3">F-4157</strain>
    </source>
</reference>
<feature type="chain" id="PRO_5004918133" description="Amine oxidase domain-containing protein" evidence="1">
    <location>
        <begin position="25"/>
        <end position="480"/>
    </location>
</feature>